<keyword evidence="1" id="KW-0732">Signal</keyword>
<reference evidence="2 3" key="1">
    <citation type="submission" date="2016-12" db="EMBL/GenBank/DDBJ databases">
        <title>The genomes of Aspergillus section Nigri reveals drivers in fungal speciation.</title>
        <authorList>
            <consortium name="DOE Joint Genome Institute"/>
            <person name="Vesth T.C."/>
            <person name="Nybo J."/>
            <person name="Theobald S."/>
            <person name="Brandl J."/>
            <person name="Frisvad J.C."/>
            <person name="Nielsen K.F."/>
            <person name="Lyhne E.K."/>
            <person name="Kogle M.E."/>
            <person name="Kuo A."/>
            <person name="Riley R."/>
            <person name="Clum A."/>
            <person name="Nolan M."/>
            <person name="Lipzen A."/>
            <person name="Salamov A."/>
            <person name="Henrissat B."/>
            <person name="Wiebenga A."/>
            <person name="De Vries R.P."/>
            <person name="Grigoriev I.V."/>
            <person name="Mortensen U.H."/>
            <person name="Andersen M.R."/>
            <person name="Baker S.E."/>
        </authorList>
    </citation>
    <scope>NUCLEOTIDE SEQUENCE [LARGE SCALE GENOMIC DNA]</scope>
    <source>
        <strain evidence="2 3">CBS 117.55</strain>
    </source>
</reference>
<dbReference type="VEuPathDB" id="FungiDB:BO70DRAFT_360227"/>
<protein>
    <recommendedName>
        <fullName evidence="4">Secreted protein</fullName>
    </recommendedName>
</protein>
<feature type="signal peptide" evidence="1">
    <location>
        <begin position="1"/>
        <end position="21"/>
    </location>
</feature>
<organism evidence="2 3">
    <name type="scientific">Aspergillus heteromorphus CBS 117.55</name>
    <dbReference type="NCBI Taxonomy" id="1448321"/>
    <lineage>
        <taxon>Eukaryota</taxon>
        <taxon>Fungi</taxon>
        <taxon>Dikarya</taxon>
        <taxon>Ascomycota</taxon>
        <taxon>Pezizomycotina</taxon>
        <taxon>Eurotiomycetes</taxon>
        <taxon>Eurotiomycetidae</taxon>
        <taxon>Eurotiales</taxon>
        <taxon>Aspergillaceae</taxon>
        <taxon>Aspergillus</taxon>
        <taxon>Aspergillus subgen. Circumdati</taxon>
    </lineage>
</organism>
<dbReference type="EMBL" id="MSFL01000006">
    <property type="protein sequence ID" value="PWY87608.1"/>
    <property type="molecule type" value="Genomic_DNA"/>
</dbReference>
<sequence length="88" mass="9708">MNSGQCRRADLLVGLIQGLMAWSAIPQFQNRRWMVSCTKNQPSSFNNIVHLYSISRYSACLGSSGVKPDGLTSPRHIAITNPSGQTER</sequence>
<name>A0A317WRR1_9EURO</name>
<evidence type="ECO:0000256" key="1">
    <source>
        <dbReference type="SAM" id="SignalP"/>
    </source>
</evidence>
<evidence type="ECO:0000313" key="3">
    <source>
        <dbReference type="Proteomes" id="UP000247233"/>
    </source>
</evidence>
<evidence type="ECO:0008006" key="4">
    <source>
        <dbReference type="Google" id="ProtNLM"/>
    </source>
</evidence>
<proteinExistence type="predicted"/>
<keyword evidence="3" id="KW-1185">Reference proteome</keyword>
<evidence type="ECO:0000313" key="2">
    <source>
        <dbReference type="EMBL" id="PWY87608.1"/>
    </source>
</evidence>
<feature type="chain" id="PRO_5016407482" description="Secreted protein" evidence="1">
    <location>
        <begin position="22"/>
        <end position="88"/>
    </location>
</feature>
<dbReference type="Proteomes" id="UP000247233">
    <property type="component" value="Unassembled WGS sequence"/>
</dbReference>
<dbReference type="GeneID" id="37064964"/>
<accession>A0A317WRR1</accession>
<comment type="caution">
    <text evidence="2">The sequence shown here is derived from an EMBL/GenBank/DDBJ whole genome shotgun (WGS) entry which is preliminary data.</text>
</comment>
<dbReference type="RefSeq" id="XP_025401491.1">
    <property type="nucleotide sequence ID" value="XM_025542727.1"/>
</dbReference>
<gene>
    <name evidence="2" type="ORF">BO70DRAFT_360227</name>
</gene>
<dbReference type="AlphaFoldDB" id="A0A317WRR1"/>